<feature type="domain" description="Sushi" evidence="11">
    <location>
        <begin position="169"/>
        <end position="237"/>
    </location>
</feature>
<keyword evidence="3" id="KW-0732">Signal</keyword>
<name>A0ABP0F8E6_CLALP</name>
<dbReference type="Pfam" id="PF00084">
    <property type="entry name" value="Sushi"/>
    <property type="match status" value="5"/>
</dbReference>
<feature type="transmembrane region" description="Helical" evidence="9">
    <location>
        <begin position="1005"/>
        <end position="1026"/>
    </location>
</feature>
<evidence type="ECO:0000256" key="8">
    <source>
        <dbReference type="PROSITE-ProRule" id="PRU00302"/>
    </source>
</evidence>
<organism evidence="12 13">
    <name type="scientific">Clavelina lepadiformis</name>
    <name type="common">Light-bulb sea squirt</name>
    <name type="synonym">Ascidia lepadiformis</name>
    <dbReference type="NCBI Taxonomy" id="159417"/>
    <lineage>
        <taxon>Eukaryota</taxon>
        <taxon>Metazoa</taxon>
        <taxon>Chordata</taxon>
        <taxon>Tunicata</taxon>
        <taxon>Ascidiacea</taxon>
        <taxon>Aplousobranchia</taxon>
        <taxon>Clavelinidae</taxon>
        <taxon>Clavelina</taxon>
    </lineage>
</organism>
<dbReference type="Gene3D" id="1.20.1070.10">
    <property type="entry name" value="Rhodopsin 7-helix transmembrane proteins"/>
    <property type="match status" value="1"/>
</dbReference>
<dbReference type="SUPFAM" id="SSF81321">
    <property type="entry name" value="Family A G protein-coupled receptor-like"/>
    <property type="match status" value="1"/>
</dbReference>
<dbReference type="InterPro" id="IPR000436">
    <property type="entry name" value="Sushi_SCR_CCP_dom"/>
</dbReference>
<dbReference type="EMBL" id="CAWYQH010000013">
    <property type="protein sequence ID" value="CAK8674582.1"/>
    <property type="molecule type" value="Genomic_DNA"/>
</dbReference>
<keyword evidence="4" id="KW-0677">Repeat</keyword>
<dbReference type="InterPro" id="IPR035976">
    <property type="entry name" value="Sushi/SCR/CCP_sf"/>
</dbReference>
<evidence type="ECO:0008006" key="14">
    <source>
        <dbReference type="Google" id="ProtNLM"/>
    </source>
</evidence>
<feature type="domain" description="Sushi" evidence="11">
    <location>
        <begin position="495"/>
        <end position="565"/>
    </location>
</feature>
<dbReference type="PANTHER" id="PTHR45656:SF4">
    <property type="entry name" value="PROTEIN CBR-CLEC-78"/>
    <property type="match status" value="1"/>
</dbReference>
<dbReference type="InterPro" id="IPR000276">
    <property type="entry name" value="GPCR_Rhodpsn"/>
</dbReference>
<keyword evidence="8" id="KW-0768">Sushi</keyword>
<accession>A0ABP0F8E6</accession>
<dbReference type="CDD" id="cd00033">
    <property type="entry name" value="CCP"/>
    <property type="match status" value="8"/>
</dbReference>
<evidence type="ECO:0000256" key="2">
    <source>
        <dbReference type="ARBA" id="ARBA00022692"/>
    </source>
</evidence>
<feature type="domain" description="Sushi" evidence="11">
    <location>
        <begin position="620"/>
        <end position="675"/>
    </location>
</feature>
<feature type="domain" description="Sushi" evidence="11">
    <location>
        <begin position="109"/>
        <end position="166"/>
    </location>
</feature>
<dbReference type="Gene3D" id="2.10.70.10">
    <property type="entry name" value="Complement Module, domain 1"/>
    <property type="match status" value="8"/>
</dbReference>
<dbReference type="InterPro" id="IPR051277">
    <property type="entry name" value="SEZ6_CSMD_C4BPB_Regulators"/>
</dbReference>
<dbReference type="Proteomes" id="UP001642483">
    <property type="component" value="Unassembled WGS sequence"/>
</dbReference>
<dbReference type="PROSITE" id="PS50262">
    <property type="entry name" value="G_PROTEIN_RECEP_F1_2"/>
    <property type="match status" value="1"/>
</dbReference>
<comment type="caution">
    <text evidence="8">Lacks conserved residue(s) required for the propagation of feature annotation.</text>
</comment>
<feature type="domain" description="Sushi" evidence="11">
    <location>
        <begin position="298"/>
        <end position="362"/>
    </location>
</feature>
<keyword evidence="13" id="KW-1185">Reference proteome</keyword>
<dbReference type="SUPFAM" id="SSF57535">
    <property type="entry name" value="Complement control module/SCR domain"/>
    <property type="match status" value="8"/>
</dbReference>
<protein>
    <recommendedName>
        <fullName evidence="14">Sushi, von Willebrand factor type A, EGF and pentraxin domain-containing protein 1</fullName>
    </recommendedName>
</protein>
<feature type="disulfide bond" evidence="8">
    <location>
        <begin position="300"/>
        <end position="343"/>
    </location>
</feature>
<dbReference type="PANTHER" id="PTHR45656">
    <property type="entry name" value="PROTEIN CBR-CLEC-78"/>
    <property type="match status" value="1"/>
</dbReference>
<comment type="subcellular location">
    <subcellularLocation>
        <location evidence="1">Membrane</location>
    </subcellularLocation>
</comment>
<dbReference type="InterPro" id="IPR017452">
    <property type="entry name" value="GPCR_Rhodpsn_7TM"/>
</dbReference>
<keyword evidence="6 9" id="KW-0472">Membrane</keyword>
<comment type="caution">
    <text evidence="12">The sequence shown here is derived from an EMBL/GenBank/DDBJ whole genome shotgun (WGS) entry which is preliminary data.</text>
</comment>
<feature type="domain" description="G-protein coupled receptors family 1 profile" evidence="10">
    <location>
        <begin position="892"/>
        <end position="1169"/>
    </location>
</feature>
<dbReference type="SMART" id="SM00032">
    <property type="entry name" value="CCP"/>
    <property type="match status" value="9"/>
</dbReference>
<reference evidence="12 13" key="1">
    <citation type="submission" date="2024-02" db="EMBL/GenBank/DDBJ databases">
        <authorList>
            <person name="Daric V."/>
            <person name="Darras S."/>
        </authorList>
    </citation>
    <scope>NUCLEOTIDE SEQUENCE [LARGE SCALE GENOMIC DNA]</scope>
</reference>
<evidence type="ECO:0000259" key="11">
    <source>
        <dbReference type="PROSITE" id="PS50923"/>
    </source>
</evidence>
<feature type="transmembrane region" description="Helical" evidence="9">
    <location>
        <begin position="960"/>
        <end position="984"/>
    </location>
</feature>
<dbReference type="PROSITE" id="PS50923">
    <property type="entry name" value="SUSHI"/>
    <property type="match status" value="7"/>
</dbReference>
<evidence type="ECO:0000256" key="3">
    <source>
        <dbReference type="ARBA" id="ARBA00022729"/>
    </source>
</evidence>
<keyword evidence="2 9" id="KW-0812">Transmembrane</keyword>
<feature type="transmembrane region" description="Helical" evidence="9">
    <location>
        <begin position="872"/>
        <end position="898"/>
    </location>
</feature>
<feature type="transmembrane region" description="Helical" evidence="9">
    <location>
        <begin position="919"/>
        <end position="940"/>
    </location>
</feature>
<feature type="domain" description="Sushi" evidence="11">
    <location>
        <begin position="434"/>
        <end position="492"/>
    </location>
</feature>
<feature type="transmembrane region" description="Helical" evidence="9">
    <location>
        <begin position="1145"/>
        <end position="1164"/>
    </location>
</feature>
<proteinExistence type="predicted"/>
<dbReference type="PRINTS" id="PR00237">
    <property type="entry name" value="GPCRRHODOPSN"/>
</dbReference>
<evidence type="ECO:0000256" key="6">
    <source>
        <dbReference type="ARBA" id="ARBA00023136"/>
    </source>
</evidence>
<evidence type="ECO:0000256" key="5">
    <source>
        <dbReference type="ARBA" id="ARBA00022989"/>
    </source>
</evidence>
<evidence type="ECO:0000313" key="13">
    <source>
        <dbReference type="Proteomes" id="UP001642483"/>
    </source>
</evidence>
<evidence type="ECO:0000256" key="1">
    <source>
        <dbReference type="ARBA" id="ARBA00004370"/>
    </source>
</evidence>
<feature type="disulfide bond" evidence="8">
    <location>
        <begin position="137"/>
        <end position="164"/>
    </location>
</feature>
<feature type="transmembrane region" description="Helical" evidence="9">
    <location>
        <begin position="1116"/>
        <end position="1139"/>
    </location>
</feature>
<evidence type="ECO:0000256" key="9">
    <source>
        <dbReference type="SAM" id="Phobius"/>
    </source>
</evidence>
<dbReference type="Pfam" id="PF00001">
    <property type="entry name" value="7tm_1"/>
    <property type="match status" value="1"/>
</dbReference>
<feature type="domain" description="Sushi" evidence="11">
    <location>
        <begin position="238"/>
        <end position="295"/>
    </location>
</feature>
<evidence type="ECO:0000256" key="4">
    <source>
        <dbReference type="ARBA" id="ARBA00022737"/>
    </source>
</evidence>
<sequence>MHGKTYITDENAINTREGSTFSSGNYFEQNYNENTNYESSNNIESCDDFPNNYNNENEVDLTFEQLTADGSQAVVVLCTEGPLSSPDCISERFVCNNGRWIKSLPFNSHDCGVPPPVANAKVYGVNTRELSHARYFCDPGFITMDKTLTICYKNQWNLSPLPICLEPEAGCGNPKPLPNGRITRFLSTPTFLPSEVIQYTCYDGFVLNDPGSEFSSCLMGNTWSLETDFKRFAECKIDCGSPPDVANASIKLSLTHVGSKAKYICDPGLITIDPAISVCGDDGAWNLKKLPKCIFPKNGCGNPRPLNNGAFLSSSPFMEDENITYVCNKGFKLLAPFGPFSTCTSKRSWSLEVKDKFPYCQSDCSKLPTAPRGGEYFIDGKVINQNESFGDEILIAFACQKSFVMFRNASLYCKKGVWQWIKDGNKADPPLCGIDCGPLPTVLNAALHLTSTSAGSEAHYVCKTGFYTTDKTVSFCRVDGKWSLKLLPSCLSPTHGCGNPPWLINGRYNTVGYDGKWPIAEGGAITYSCEDGYSIIAPNGTINTCLAGNKWSLKNTSLNFPLCQSKCVSSDPIYHLKPLKFDGQRKGQIVVAGCTGHTIESDQTICNGDSWIPPKITCSSGCESPSLVKNATIIAINESFVSYVCDPGFITIDPTESFCSSNGSWDLNPLPNCLIPATGCGNPPTLLHGYYIGDPPYDKGEVVTYYCNKDFMPFAPNGFINTCMGANIWICSHWPNIFSPAEIVKYPVLHESGYYLTGASYKFRCGKEIIGPVTCRDGLWSPQYLKSFYDDCYWVVNTILLDLASSHVIILENKASKRKIIHDEISNSSDAASFVNLTWYLCGFPGFCRGSRSEIVTECRNTKLISCDACGMVGAAIFLSFAVLLGLAILVGNALVIMVEVRRYRRNAINKIGICKCSLAVADILTGLQILVVAVYNFSWTMNSTSYELIQEQLALRGSPVAYVFGCLLVFGVMSSLYHLVYMGGERVYAITVPLKYRMQSKNSVYLSLLLVWILSIISSTVLAWFPDKFTFTYFASTFFYYPTIQEFASDTNFTASIILLVVFYVSPYIVMSILCVGSAMLIFRNNKLTAKKLQTERSQHLAAARKRQLSIMMTVAVMQVGFTVTLIPLAVVVALHYAGHLNCTQLAVAHMITFYLSMANSFVNVPIYSLREREFCLEIAKIFGRNLK</sequence>
<keyword evidence="5 9" id="KW-1133">Transmembrane helix</keyword>
<gene>
    <name evidence="12" type="ORF">CVLEPA_LOCUS4269</name>
</gene>
<dbReference type="CDD" id="cd00637">
    <property type="entry name" value="7tm_classA_rhodopsin-like"/>
    <property type="match status" value="1"/>
</dbReference>
<evidence type="ECO:0000259" key="10">
    <source>
        <dbReference type="PROSITE" id="PS50262"/>
    </source>
</evidence>
<evidence type="ECO:0000313" key="12">
    <source>
        <dbReference type="EMBL" id="CAK8674582.1"/>
    </source>
</evidence>
<evidence type="ECO:0000256" key="7">
    <source>
        <dbReference type="ARBA" id="ARBA00023157"/>
    </source>
</evidence>
<keyword evidence="7 8" id="KW-1015">Disulfide bond</keyword>
<feature type="transmembrane region" description="Helical" evidence="9">
    <location>
        <begin position="1058"/>
        <end position="1084"/>
    </location>
</feature>